<dbReference type="InterPro" id="IPR036116">
    <property type="entry name" value="FN3_sf"/>
</dbReference>
<dbReference type="GO" id="GO:0005886">
    <property type="term" value="C:plasma membrane"/>
    <property type="evidence" value="ECO:0007669"/>
    <property type="project" value="UniProtKB-ARBA"/>
</dbReference>
<keyword evidence="9" id="KW-0325">Glycoprotein</keyword>
<dbReference type="AlphaFoldDB" id="A0A7K4YNK6"/>
<dbReference type="EMBL" id="VYZL01002820">
    <property type="protein sequence ID" value="NWR60609.1"/>
    <property type="molecule type" value="Genomic_DNA"/>
</dbReference>
<evidence type="ECO:0000256" key="2">
    <source>
        <dbReference type="ARBA" id="ARBA00008921"/>
    </source>
</evidence>
<evidence type="ECO:0000256" key="5">
    <source>
        <dbReference type="ARBA" id="ARBA00022737"/>
    </source>
</evidence>
<organism evidence="12 13">
    <name type="scientific">Bucorvus abyssinicus</name>
    <name type="common">Northern ground-hornbill</name>
    <name type="synonym">Abyssinian ground-hornbill</name>
    <dbReference type="NCBI Taxonomy" id="153643"/>
    <lineage>
        <taxon>Eukaryota</taxon>
        <taxon>Metazoa</taxon>
        <taxon>Chordata</taxon>
        <taxon>Craniata</taxon>
        <taxon>Vertebrata</taxon>
        <taxon>Euteleostomi</taxon>
        <taxon>Archelosauria</taxon>
        <taxon>Archosauria</taxon>
        <taxon>Dinosauria</taxon>
        <taxon>Saurischia</taxon>
        <taxon>Theropoda</taxon>
        <taxon>Coelurosauria</taxon>
        <taxon>Aves</taxon>
        <taxon>Neognathae</taxon>
        <taxon>Neoaves</taxon>
        <taxon>Telluraves</taxon>
        <taxon>Coraciimorphae</taxon>
        <taxon>Bucerotiformes</taxon>
        <taxon>Bucorvidae</taxon>
        <taxon>Bucorvus</taxon>
    </lineage>
</organism>
<feature type="non-terminal residue" evidence="12">
    <location>
        <position position="1"/>
    </location>
</feature>
<feature type="region of interest" description="Disordered" evidence="10">
    <location>
        <begin position="597"/>
        <end position="635"/>
    </location>
</feature>
<name>A0A7K4YNK6_BUCAB</name>
<dbReference type="InterPro" id="IPR003961">
    <property type="entry name" value="FN3_dom"/>
</dbReference>
<protein>
    <submittedName>
        <fullName evidence="12">I12R1 protein</fullName>
    </submittedName>
</protein>
<evidence type="ECO:0000256" key="4">
    <source>
        <dbReference type="ARBA" id="ARBA00022729"/>
    </source>
</evidence>
<comment type="caution">
    <text evidence="12">The sequence shown here is derived from an EMBL/GenBank/DDBJ whole genome shotgun (WGS) entry which is preliminary data.</text>
</comment>
<feature type="compositionally biased region" description="Acidic residues" evidence="10">
    <location>
        <begin position="670"/>
        <end position="680"/>
    </location>
</feature>
<dbReference type="Pfam" id="PF00041">
    <property type="entry name" value="fn3"/>
    <property type="match status" value="1"/>
</dbReference>
<dbReference type="PROSITE" id="PS50853">
    <property type="entry name" value="FN3"/>
    <property type="match status" value="1"/>
</dbReference>
<feature type="region of interest" description="Disordered" evidence="10">
    <location>
        <begin position="648"/>
        <end position="689"/>
    </location>
</feature>
<keyword evidence="3" id="KW-0812">Transmembrane</keyword>
<feature type="compositionally biased region" description="Low complexity" evidence="10">
    <location>
        <begin position="622"/>
        <end position="634"/>
    </location>
</feature>
<keyword evidence="8" id="KW-0675">Receptor</keyword>
<dbReference type="OrthoDB" id="8945484at2759"/>
<accession>A0A7K4YNK6</accession>
<evidence type="ECO:0000256" key="10">
    <source>
        <dbReference type="SAM" id="MobiDB-lite"/>
    </source>
</evidence>
<dbReference type="PANTHER" id="PTHR48423:SF1">
    <property type="entry name" value="INTERLEUKIN-27 RECEPTOR SUBUNIT ALPHA"/>
    <property type="match status" value="1"/>
</dbReference>
<sequence>PAPSFSCWKQCQSHWFFCSWPPLGPAGNTSYLLTLCYATPRPCRQFKVGTRTTYPLHRHHVYVLTNATAWVEARWGDRLHRTPNLTLYLDEAVKLKPPPTGMPFTKTSGRLRLRVPRPPCHRGGQPLQREARFRRTGDHSWTQVKAAFAGAGVTCTLGGNGTFEVQLRHKLPYWSSYWSNWSSSIFIPEEILASPALTYQLGKLGRDGRRVLRLSWQVRWHPWRPSWVSPPPFHPPSPFSQRAPKEQGDVNYMLRAHMPACRCTEEDTMVAEEDVVVAEEGTVVLGTEVTEHNLTLSGAEYEILVTAANAAGPGPPWQLRVPAEQRADLGFKDISVAGGTVTAWWEALTSGSVYCFEQQPLLGDPKQGVCVQRDFPAKSIHMETAPGALEAPACFRLAVHGWASARGWSTFALQHRYAGNISLAVPFHIHASAGDAAAVVLQWSPSPRAACPGTLVKYLICYAAEGDNVTYGEAEAAASHYTLQNLRPGTFYRVGVQEVTVESGGTCSPWRHFQTKALGPQGAVWKSYLKYLGISLGLPAMAAIYQLSKKRARRILFPPLPKPVGSKAIQFSTGEMSQGQPRPGFLEPSERFSPAELLIPELNPSTEKTDTGTRPSKPQRSPAAEEPPVVCPPGCEKELPFTYRRQEVLSPVGLPPPGSTGCTSHPPSKEEEEEEEEEEGDGRQGLHQPLVPIALLISDKPVIIRDEEGWDPLPEKTLP</sequence>
<dbReference type="PANTHER" id="PTHR48423">
    <property type="entry name" value="INTERLEUKIN-27 RECEPTOR SUBUNIT ALPHA"/>
    <property type="match status" value="1"/>
</dbReference>
<dbReference type="SUPFAM" id="SSF49265">
    <property type="entry name" value="Fibronectin type III"/>
    <property type="match status" value="1"/>
</dbReference>
<evidence type="ECO:0000256" key="7">
    <source>
        <dbReference type="ARBA" id="ARBA00023136"/>
    </source>
</evidence>
<evidence type="ECO:0000256" key="8">
    <source>
        <dbReference type="ARBA" id="ARBA00023170"/>
    </source>
</evidence>
<keyword evidence="6" id="KW-1133">Transmembrane helix</keyword>
<dbReference type="InterPro" id="IPR013783">
    <property type="entry name" value="Ig-like_fold"/>
</dbReference>
<comment type="similarity">
    <text evidence="2">Belongs to the type I cytokine receptor family. Type 2 subfamily.</text>
</comment>
<gene>
    <name evidence="12" type="primary">Il12rb1</name>
    <name evidence="12" type="ORF">BUCABY_R01648</name>
</gene>
<reference evidence="12 13" key="1">
    <citation type="submission" date="2019-09" db="EMBL/GenBank/DDBJ databases">
        <title>Bird 10,000 Genomes (B10K) Project - Family phase.</title>
        <authorList>
            <person name="Zhang G."/>
        </authorList>
    </citation>
    <scope>NUCLEOTIDE SEQUENCE [LARGE SCALE GENOMIC DNA]</scope>
    <source>
        <strain evidence="12">B10K-DU-012-80</strain>
    </source>
</reference>
<dbReference type="Gene3D" id="2.60.40.10">
    <property type="entry name" value="Immunoglobulins"/>
    <property type="match status" value="2"/>
</dbReference>
<evidence type="ECO:0000256" key="1">
    <source>
        <dbReference type="ARBA" id="ARBA00004479"/>
    </source>
</evidence>
<keyword evidence="7" id="KW-0472">Membrane</keyword>
<dbReference type="InterPro" id="IPR052672">
    <property type="entry name" value="Type1_Cytokine_Rcpt_Type2"/>
</dbReference>
<evidence type="ECO:0000256" key="6">
    <source>
        <dbReference type="ARBA" id="ARBA00022989"/>
    </source>
</evidence>
<comment type="subcellular location">
    <subcellularLocation>
        <location evidence="1">Membrane</location>
        <topology evidence="1">Single-pass type I membrane protein</topology>
    </subcellularLocation>
</comment>
<dbReference type="SMART" id="SM00060">
    <property type="entry name" value="FN3"/>
    <property type="match status" value="2"/>
</dbReference>
<dbReference type="Proteomes" id="UP000551127">
    <property type="component" value="Unassembled WGS sequence"/>
</dbReference>
<evidence type="ECO:0000313" key="13">
    <source>
        <dbReference type="Proteomes" id="UP000551127"/>
    </source>
</evidence>
<evidence type="ECO:0000256" key="3">
    <source>
        <dbReference type="ARBA" id="ARBA00022692"/>
    </source>
</evidence>
<proteinExistence type="inferred from homology"/>
<dbReference type="CDD" id="cd00063">
    <property type="entry name" value="FN3"/>
    <property type="match status" value="1"/>
</dbReference>
<keyword evidence="4" id="KW-0732">Signal</keyword>
<evidence type="ECO:0000313" key="12">
    <source>
        <dbReference type="EMBL" id="NWR60609.1"/>
    </source>
</evidence>
<feature type="non-terminal residue" evidence="12">
    <location>
        <position position="719"/>
    </location>
</feature>
<keyword evidence="13" id="KW-1185">Reference proteome</keyword>
<evidence type="ECO:0000259" key="11">
    <source>
        <dbReference type="PROSITE" id="PS50853"/>
    </source>
</evidence>
<evidence type="ECO:0000256" key="9">
    <source>
        <dbReference type="ARBA" id="ARBA00023180"/>
    </source>
</evidence>
<feature type="domain" description="Fibronectin type-III" evidence="11">
    <location>
        <begin position="425"/>
        <end position="518"/>
    </location>
</feature>
<keyword evidence="5" id="KW-0677">Repeat</keyword>